<dbReference type="Proteomes" id="UP000199251">
    <property type="component" value="Unassembled WGS sequence"/>
</dbReference>
<dbReference type="AlphaFoldDB" id="A0A0E4H2I3"/>
<dbReference type="STRING" id="141349.BN1232_05669"/>
<reference evidence="1 2" key="1">
    <citation type="submission" date="2015-03" db="EMBL/GenBank/DDBJ databases">
        <authorList>
            <person name="Urmite Genomes"/>
        </authorList>
    </citation>
    <scope>NUCLEOTIDE SEQUENCE [LARGE SCALE GENOMIC DNA]</scope>
    <source>
        <strain evidence="1 2">CSUR P1491</strain>
    </source>
</reference>
<organism evidence="1 2">
    <name type="scientific">Mycobacterium lentiflavum</name>
    <dbReference type="NCBI Taxonomy" id="141349"/>
    <lineage>
        <taxon>Bacteria</taxon>
        <taxon>Bacillati</taxon>
        <taxon>Actinomycetota</taxon>
        <taxon>Actinomycetes</taxon>
        <taxon>Mycobacteriales</taxon>
        <taxon>Mycobacteriaceae</taxon>
        <taxon>Mycobacterium</taxon>
        <taxon>Mycobacterium simiae complex</taxon>
    </lineage>
</organism>
<sequence>MTLYVLGGDEPQVAPDANADPKEAVIGRVRLGSTETVWCGAVLRRAQGGSMSAHEPPLRTA</sequence>
<accession>A0A0E4H2I3</accession>
<protein>
    <submittedName>
        <fullName evidence="1">Uncharacterized protein</fullName>
    </submittedName>
</protein>
<proteinExistence type="predicted"/>
<evidence type="ECO:0000313" key="2">
    <source>
        <dbReference type="Proteomes" id="UP000199251"/>
    </source>
</evidence>
<dbReference type="EMBL" id="CTEE01000001">
    <property type="protein sequence ID" value="CQD22575.1"/>
    <property type="molecule type" value="Genomic_DNA"/>
</dbReference>
<evidence type="ECO:0000313" key="1">
    <source>
        <dbReference type="EMBL" id="CQD22575.1"/>
    </source>
</evidence>
<gene>
    <name evidence="1" type="ORF">BN1232_05669</name>
</gene>
<name>A0A0E4H2I3_MYCLN</name>